<protein>
    <submittedName>
        <fullName evidence="3">Uncharacterized protein</fullName>
    </submittedName>
</protein>
<reference evidence="3 4" key="1">
    <citation type="submission" date="2019-01" db="EMBL/GenBank/DDBJ databases">
        <title>Sinorhodobacter populi sp. nov. isolated from the symptomatic bark tissue of Populus euramericana canker.</title>
        <authorList>
            <person name="Xu G."/>
        </authorList>
    </citation>
    <scope>NUCLEOTIDE SEQUENCE [LARGE SCALE GENOMIC DNA]</scope>
    <source>
        <strain evidence="3 4">SK2B-1</strain>
    </source>
</reference>
<accession>A0A443J885</accession>
<dbReference type="AlphaFoldDB" id="A0A443J885"/>
<reference evidence="3 4" key="2">
    <citation type="submission" date="2019-01" db="EMBL/GenBank/DDBJ databases">
        <authorList>
            <person name="Li Y."/>
        </authorList>
    </citation>
    <scope>NUCLEOTIDE SEQUENCE [LARGE SCALE GENOMIC DNA]</scope>
    <source>
        <strain evidence="3 4">SK2B-1</strain>
    </source>
</reference>
<name>A0A443J885_9RHOB</name>
<dbReference type="RefSeq" id="WP_128210401.1">
    <property type="nucleotide sequence ID" value="NZ_JBHRSO010000023.1"/>
</dbReference>
<proteinExistence type="predicted"/>
<sequence length="249" mass="27282">MWPNIHISLLAMFIASFSASTLQAQTTNSDRDLEISILELEISKLQLENVRLESKLRLILNAYDSARNQPNRPMPSSEAILSEATTFALKISTEFPAWLDEAFAEDARKPHDANSYGTLRGTREGGLGYIPATPGNAQLSNGATEAKPEYPTGYVAQGPYNASCANRRLQPFYANSMNTYSIKIVYKVEVKSLAGTRNNPNTTIKSAQEHSVNLAPNERERFLGCGGLDFSVNPTDSIEFTVISVTKAG</sequence>
<keyword evidence="2" id="KW-0732">Signal</keyword>
<evidence type="ECO:0000256" key="1">
    <source>
        <dbReference type="SAM" id="Coils"/>
    </source>
</evidence>
<organism evidence="3 4">
    <name type="scientific">Paenirhodobacter populi</name>
    <dbReference type="NCBI Taxonomy" id="2306993"/>
    <lineage>
        <taxon>Bacteria</taxon>
        <taxon>Pseudomonadati</taxon>
        <taxon>Pseudomonadota</taxon>
        <taxon>Alphaproteobacteria</taxon>
        <taxon>Rhodobacterales</taxon>
        <taxon>Rhodobacter group</taxon>
        <taxon>Paenirhodobacter</taxon>
    </lineage>
</organism>
<dbReference type="EMBL" id="SAUZ01000038">
    <property type="protein sequence ID" value="RWR16699.1"/>
    <property type="molecule type" value="Genomic_DNA"/>
</dbReference>
<feature type="chain" id="PRO_5019177610" evidence="2">
    <location>
        <begin position="25"/>
        <end position="249"/>
    </location>
</feature>
<keyword evidence="1" id="KW-0175">Coiled coil</keyword>
<evidence type="ECO:0000313" key="4">
    <source>
        <dbReference type="Proteomes" id="UP000284476"/>
    </source>
</evidence>
<evidence type="ECO:0000256" key="2">
    <source>
        <dbReference type="SAM" id="SignalP"/>
    </source>
</evidence>
<feature type="signal peptide" evidence="2">
    <location>
        <begin position="1"/>
        <end position="24"/>
    </location>
</feature>
<evidence type="ECO:0000313" key="3">
    <source>
        <dbReference type="EMBL" id="RWR16699.1"/>
    </source>
</evidence>
<gene>
    <name evidence="3" type="ORF">D2T30_20900</name>
</gene>
<comment type="caution">
    <text evidence="3">The sequence shown here is derived from an EMBL/GenBank/DDBJ whole genome shotgun (WGS) entry which is preliminary data.</text>
</comment>
<dbReference type="Proteomes" id="UP000284476">
    <property type="component" value="Unassembled WGS sequence"/>
</dbReference>
<feature type="coiled-coil region" evidence="1">
    <location>
        <begin position="35"/>
        <end position="69"/>
    </location>
</feature>